<keyword evidence="2" id="KW-0472">Membrane</keyword>
<feature type="compositionally biased region" description="Basic and acidic residues" evidence="1">
    <location>
        <begin position="240"/>
        <end position="255"/>
    </location>
</feature>
<evidence type="ECO:0000256" key="2">
    <source>
        <dbReference type="SAM" id="Phobius"/>
    </source>
</evidence>
<feature type="region of interest" description="Disordered" evidence="1">
    <location>
        <begin position="159"/>
        <end position="189"/>
    </location>
</feature>
<feature type="signal peptide" evidence="3">
    <location>
        <begin position="1"/>
        <end position="20"/>
    </location>
</feature>
<organism evidence="4 5">
    <name type="scientific">Dimorphilus gyrociliatus</name>
    <dbReference type="NCBI Taxonomy" id="2664684"/>
    <lineage>
        <taxon>Eukaryota</taxon>
        <taxon>Metazoa</taxon>
        <taxon>Spiralia</taxon>
        <taxon>Lophotrochozoa</taxon>
        <taxon>Annelida</taxon>
        <taxon>Polychaeta</taxon>
        <taxon>Polychaeta incertae sedis</taxon>
        <taxon>Dinophilidae</taxon>
        <taxon>Dimorphilus</taxon>
    </lineage>
</organism>
<feature type="compositionally biased region" description="Polar residues" evidence="1">
    <location>
        <begin position="225"/>
        <end position="239"/>
    </location>
</feature>
<feature type="region of interest" description="Disordered" evidence="1">
    <location>
        <begin position="490"/>
        <end position="514"/>
    </location>
</feature>
<feature type="transmembrane region" description="Helical" evidence="2">
    <location>
        <begin position="412"/>
        <end position="432"/>
    </location>
</feature>
<evidence type="ECO:0000256" key="1">
    <source>
        <dbReference type="SAM" id="MobiDB-lite"/>
    </source>
</evidence>
<evidence type="ECO:0000313" key="4">
    <source>
        <dbReference type="EMBL" id="CAD5124900.1"/>
    </source>
</evidence>
<dbReference type="EMBL" id="CAJFCJ010000024">
    <property type="protein sequence ID" value="CAD5124900.1"/>
    <property type="molecule type" value="Genomic_DNA"/>
</dbReference>
<keyword evidence="3" id="KW-0732">Signal</keyword>
<reference evidence="4 5" key="1">
    <citation type="submission" date="2020-08" db="EMBL/GenBank/DDBJ databases">
        <authorList>
            <person name="Hejnol A."/>
        </authorList>
    </citation>
    <scope>NUCLEOTIDE SEQUENCE [LARGE SCALE GENOMIC DNA]</scope>
</reference>
<keyword evidence="5" id="KW-1185">Reference proteome</keyword>
<keyword evidence="2" id="KW-0812">Transmembrane</keyword>
<keyword evidence="2" id="KW-1133">Transmembrane helix</keyword>
<feature type="compositionally biased region" description="Polar residues" evidence="1">
    <location>
        <begin position="256"/>
        <end position="269"/>
    </location>
</feature>
<dbReference type="AlphaFoldDB" id="A0A7I8W9T5"/>
<evidence type="ECO:0000313" key="5">
    <source>
        <dbReference type="Proteomes" id="UP000549394"/>
    </source>
</evidence>
<dbReference type="Proteomes" id="UP000549394">
    <property type="component" value="Unassembled WGS sequence"/>
</dbReference>
<accession>A0A7I8W9T5</accession>
<name>A0A7I8W9T5_9ANNE</name>
<evidence type="ECO:0000256" key="3">
    <source>
        <dbReference type="SAM" id="SignalP"/>
    </source>
</evidence>
<sequence>MKAFRVLLFHIIVCLRLIFSQTTLQTTYTPLSNKTNSTTLLLSSQNGTIVNTSKPATTASMASYGETKGDFSQSQAVGKTQLTINEVKTFTTTSSKLILKSSTDRSLSAIPNRSQELFSRTPEMTQARTTLGGTKDNITTGNDFLTNSTSVFTSSFSKNASLTSNGTKSSQSGDINVSSNQSSPTTASLQSLVNTETHTAKKIDSTTTEAFGTSRLDTSKLLTTATQENESFSTSTEQYTPEKIESTSGKFETKHLSTSKITTQRSDSTSIKEFETRTPSTLKALITTQYDETTSAKEFGTTPLSPLKALLTTQNDVLSSTTTEQQTSEKPESTSATSQLSTLQKIIMPASESSLIASTNSQKSTVHLRHSSKVLFLTTSANELKNNLTVTDLYNRSANFNSNDDSDSSNKAWIAAIVIGVVFIMVVIVLLAKLFCQFRESTEPVVLLSEIPIRTSFIGKRTNPDGFAVPYISTSESETQGGTVNIAFTQENGDNDSNRSSPPPYSNHKSVFMV</sequence>
<feature type="region of interest" description="Disordered" evidence="1">
    <location>
        <begin position="225"/>
        <end position="275"/>
    </location>
</feature>
<feature type="region of interest" description="Disordered" evidence="1">
    <location>
        <begin position="317"/>
        <end position="339"/>
    </location>
</feature>
<feature type="chain" id="PRO_5029484104" evidence="3">
    <location>
        <begin position="21"/>
        <end position="514"/>
    </location>
</feature>
<comment type="caution">
    <text evidence="4">The sequence shown here is derived from an EMBL/GenBank/DDBJ whole genome shotgun (WGS) entry which is preliminary data.</text>
</comment>
<proteinExistence type="predicted"/>
<protein>
    <submittedName>
        <fullName evidence="4">Uncharacterized protein</fullName>
    </submittedName>
</protein>
<gene>
    <name evidence="4" type="ORF">DGYR_LOCUS12374</name>
</gene>